<evidence type="ECO:0000259" key="1">
    <source>
        <dbReference type="Pfam" id="PF12697"/>
    </source>
</evidence>
<dbReference type="InterPro" id="IPR044211">
    <property type="entry name" value="PPH_chloroplastic"/>
</dbReference>
<dbReference type="InterPro" id="IPR029058">
    <property type="entry name" value="AB_hydrolase_fold"/>
</dbReference>
<dbReference type="PANTHER" id="PTHR47280">
    <property type="entry name" value="PHEOPHYTINASE, CHLOROPLASTIC"/>
    <property type="match status" value="1"/>
</dbReference>
<dbReference type="GO" id="GO:0080124">
    <property type="term" value="F:pheophytinase activity"/>
    <property type="evidence" value="ECO:0007669"/>
    <property type="project" value="InterPro"/>
</dbReference>
<dbReference type="Pfam" id="PF12697">
    <property type="entry name" value="Abhydrolase_6"/>
    <property type="match status" value="1"/>
</dbReference>
<dbReference type="InterPro" id="IPR000073">
    <property type="entry name" value="AB_hydrolase_1"/>
</dbReference>
<dbReference type="PANTHER" id="PTHR47280:SF1">
    <property type="entry name" value="PHEOPHYTINASE, CHLOROPLASTIC"/>
    <property type="match status" value="1"/>
</dbReference>
<organism evidence="2 3">
    <name type="scientific">Cymbomonas tetramitiformis</name>
    <dbReference type="NCBI Taxonomy" id="36881"/>
    <lineage>
        <taxon>Eukaryota</taxon>
        <taxon>Viridiplantae</taxon>
        <taxon>Chlorophyta</taxon>
        <taxon>Pyramimonadophyceae</taxon>
        <taxon>Pyramimonadales</taxon>
        <taxon>Pyramimonadaceae</taxon>
        <taxon>Cymbomonas</taxon>
    </lineage>
</organism>
<name>A0AAE0LAR9_9CHLO</name>
<evidence type="ECO:0000313" key="2">
    <source>
        <dbReference type="EMBL" id="KAK3277969.1"/>
    </source>
</evidence>
<comment type="caution">
    <text evidence="2">The sequence shown here is derived from an EMBL/GenBank/DDBJ whole genome shotgun (WGS) entry which is preliminary data.</text>
</comment>
<dbReference type="GO" id="GO:0015996">
    <property type="term" value="P:chlorophyll catabolic process"/>
    <property type="evidence" value="ECO:0007669"/>
    <property type="project" value="InterPro"/>
</dbReference>
<dbReference type="Gene3D" id="3.40.50.1820">
    <property type="entry name" value="alpha/beta hydrolase"/>
    <property type="match status" value="1"/>
</dbReference>
<gene>
    <name evidence="2" type="ORF">CYMTET_14062</name>
</gene>
<dbReference type="GO" id="GO:0009507">
    <property type="term" value="C:chloroplast"/>
    <property type="evidence" value="ECO:0007669"/>
    <property type="project" value="TreeGrafter"/>
</dbReference>
<feature type="domain" description="AB hydrolase-1" evidence="1">
    <location>
        <begin position="2"/>
        <end position="187"/>
    </location>
</feature>
<keyword evidence="3" id="KW-1185">Reference proteome</keyword>
<dbReference type="SUPFAM" id="SSF53474">
    <property type="entry name" value="alpha/beta-Hydrolases"/>
    <property type="match status" value="1"/>
</dbReference>
<evidence type="ECO:0000313" key="3">
    <source>
        <dbReference type="Proteomes" id="UP001190700"/>
    </source>
</evidence>
<dbReference type="AlphaFoldDB" id="A0AAE0LAR9"/>
<sequence length="252" mass="28375">MAGNSVGGFISVAVAATRPQLVQGIILLNSTPFWGFVPDPIRSPRLHSLMPWTGVLPVPPFFDWLSRIYFNAFRSRGNIRNLLGFVYSRPRDTLDDELVECIRSPTDHPLAQHAFASILLSPAFPLNFDQLTQAIDCPVALIYGRDDPWIVPLWGHRLKRRIPEASYFQVTPSGHCPHHETPEAVNKVIIEWTKSALEGTPPFNSDIVADAKQKAFVVKGKWIPEATVTIEDSRPRTFVEYLDDLFFLLSGR</sequence>
<proteinExistence type="predicted"/>
<protein>
    <recommendedName>
        <fullName evidence="1">AB hydrolase-1 domain-containing protein</fullName>
    </recommendedName>
</protein>
<dbReference type="Proteomes" id="UP001190700">
    <property type="component" value="Unassembled WGS sequence"/>
</dbReference>
<accession>A0AAE0LAR9</accession>
<dbReference type="EMBL" id="LGRX02005725">
    <property type="protein sequence ID" value="KAK3277969.1"/>
    <property type="molecule type" value="Genomic_DNA"/>
</dbReference>
<reference evidence="2 3" key="1">
    <citation type="journal article" date="2015" name="Genome Biol. Evol.">
        <title>Comparative Genomics of a Bacterivorous Green Alga Reveals Evolutionary Causalities and Consequences of Phago-Mixotrophic Mode of Nutrition.</title>
        <authorList>
            <person name="Burns J.A."/>
            <person name="Paasch A."/>
            <person name="Narechania A."/>
            <person name="Kim E."/>
        </authorList>
    </citation>
    <scope>NUCLEOTIDE SEQUENCE [LARGE SCALE GENOMIC DNA]</scope>
    <source>
        <strain evidence="2 3">PLY_AMNH</strain>
    </source>
</reference>